<evidence type="ECO:0000256" key="1">
    <source>
        <dbReference type="SAM" id="MobiDB-lite"/>
    </source>
</evidence>
<name>A0A1A6HDC3_NEOLE</name>
<dbReference type="PANTHER" id="PTHR11492:SF3">
    <property type="entry name" value="NUCLEAR FACTOR 1 X-TYPE"/>
    <property type="match status" value="1"/>
</dbReference>
<proteinExistence type="predicted"/>
<dbReference type="GO" id="GO:0005634">
    <property type="term" value="C:nucleus"/>
    <property type="evidence" value="ECO:0007669"/>
    <property type="project" value="InterPro"/>
</dbReference>
<gene>
    <name evidence="2" type="ORF">A6R68_16987</name>
</gene>
<keyword evidence="3" id="KW-1185">Reference proteome</keyword>
<sequence>MGSTTASSNLTDLSLFPAPVATASGPNFSLADLESPSYYNINQVTLGRRSITSPPSTSTTKRPKSIDDSEMESPVDDVFYPGTGRSPAAGSSQSSGWPNDVDAGSPRATASALHFPSTSIIQQSSPYFTHPTIRYHHHHGQDSLKEFVQFVCSDGSGQATGQVSPEGTGGLIASYICLSVSFATTGASSANRFVSIGPRDGNFLNIPQQSQ</sequence>
<dbReference type="InterPro" id="IPR000647">
    <property type="entry name" value="CTF/NFI"/>
</dbReference>
<organism evidence="2 3">
    <name type="scientific">Neotoma lepida</name>
    <name type="common">Desert woodrat</name>
    <dbReference type="NCBI Taxonomy" id="56216"/>
    <lineage>
        <taxon>Eukaryota</taxon>
        <taxon>Metazoa</taxon>
        <taxon>Chordata</taxon>
        <taxon>Craniata</taxon>
        <taxon>Vertebrata</taxon>
        <taxon>Euteleostomi</taxon>
        <taxon>Mammalia</taxon>
        <taxon>Eutheria</taxon>
        <taxon>Euarchontoglires</taxon>
        <taxon>Glires</taxon>
        <taxon>Rodentia</taxon>
        <taxon>Myomorpha</taxon>
        <taxon>Muroidea</taxon>
        <taxon>Cricetidae</taxon>
        <taxon>Neotominae</taxon>
        <taxon>Neotoma</taxon>
    </lineage>
</organism>
<feature type="non-terminal residue" evidence="2">
    <location>
        <position position="211"/>
    </location>
</feature>
<dbReference type="AlphaFoldDB" id="A0A1A6HDC3"/>
<comment type="caution">
    <text evidence="2">The sequence shown here is derived from an EMBL/GenBank/DDBJ whole genome shotgun (WGS) entry which is preliminary data.</text>
</comment>
<dbReference type="OrthoDB" id="10055441at2759"/>
<feature type="region of interest" description="Disordered" evidence="1">
    <location>
        <begin position="43"/>
        <end position="108"/>
    </location>
</feature>
<accession>A0A1A6HDC3</accession>
<protein>
    <recommendedName>
        <fullName evidence="4">Nuclear factor 1 X-type</fullName>
    </recommendedName>
</protein>
<dbReference type="STRING" id="56216.A0A1A6HDC3"/>
<evidence type="ECO:0000313" key="3">
    <source>
        <dbReference type="Proteomes" id="UP000092124"/>
    </source>
</evidence>
<dbReference type="PANTHER" id="PTHR11492">
    <property type="entry name" value="NUCLEAR FACTOR I"/>
    <property type="match status" value="1"/>
</dbReference>
<dbReference type="GO" id="GO:0000981">
    <property type="term" value="F:DNA-binding transcription factor activity, RNA polymerase II-specific"/>
    <property type="evidence" value="ECO:0007669"/>
    <property type="project" value="TreeGrafter"/>
</dbReference>
<evidence type="ECO:0000313" key="2">
    <source>
        <dbReference type="EMBL" id="OBS76568.1"/>
    </source>
</evidence>
<dbReference type="Proteomes" id="UP000092124">
    <property type="component" value="Unassembled WGS sequence"/>
</dbReference>
<dbReference type="GO" id="GO:0000978">
    <property type="term" value="F:RNA polymerase II cis-regulatory region sequence-specific DNA binding"/>
    <property type="evidence" value="ECO:0007669"/>
    <property type="project" value="TreeGrafter"/>
</dbReference>
<feature type="compositionally biased region" description="Low complexity" evidence="1">
    <location>
        <begin position="48"/>
        <end position="60"/>
    </location>
</feature>
<evidence type="ECO:0008006" key="4">
    <source>
        <dbReference type="Google" id="ProtNLM"/>
    </source>
</evidence>
<dbReference type="Pfam" id="PF00859">
    <property type="entry name" value="CTF_NFI"/>
    <property type="match status" value="1"/>
</dbReference>
<reference evidence="2 3" key="1">
    <citation type="submission" date="2016-06" db="EMBL/GenBank/DDBJ databases">
        <title>The Draft Genome Sequence and Annotation of the Desert Woodrat Neotoma lepida.</title>
        <authorList>
            <person name="Campbell M."/>
            <person name="Oakeson K.F."/>
            <person name="Yandell M."/>
            <person name="Halpert J.R."/>
            <person name="Dearing D."/>
        </authorList>
    </citation>
    <scope>NUCLEOTIDE SEQUENCE [LARGE SCALE GENOMIC DNA]</scope>
    <source>
        <strain evidence="2">417</strain>
        <tissue evidence="2">Liver</tissue>
    </source>
</reference>
<dbReference type="EMBL" id="LZPO01034888">
    <property type="protein sequence ID" value="OBS76568.1"/>
    <property type="molecule type" value="Genomic_DNA"/>
</dbReference>